<reference evidence="2" key="1">
    <citation type="submission" date="2021-02" db="EMBL/GenBank/DDBJ databases">
        <authorList>
            <person name="Nowell W R."/>
        </authorList>
    </citation>
    <scope>NUCLEOTIDE SEQUENCE</scope>
</reference>
<name>A0A818L4D9_9BILA</name>
<dbReference type="Proteomes" id="UP000663868">
    <property type="component" value="Unassembled WGS sequence"/>
</dbReference>
<feature type="non-terminal residue" evidence="2">
    <location>
        <position position="30"/>
    </location>
</feature>
<accession>A0A818L4D9</accession>
<gene>
    <name evidence="2" type="ORF">KXQ929_LOCUS3424</name>
</gene>
<proteinExistence type="predicted"/>
<evidence type="ECO:0000313" key="2">
    <source>
        <dbReference type="EMBL" id="CAF3566837.1"/>
    </source>
</evidence>
<protein>
    <submittedName>
        <fullName evidence="2">Uncharacterized protein</fullName>
    </submittedName>
</protein>
<dbReference type="AlphaFoldDB" id="A0A818L4D9"/>
<evidence type="ECO:0000313" key="3">
    <source>
        <dbReference type="Proteomes" id="UP000663868"/>
    </source>
</evidence>
<comment type="caution">
    <text evidence="2">The sequence shown here is derived from an EMBL/GenBank/DDBJ whole genome shotgun (WGS) entry which is preliminary data.</text>
</comment>
<evidence type="ECO:0000256" key="1">
    <source>
        <dbReference type="SAM" id="MobiDB-lite"/>
    </source>
</evidence>
<organism evidence="2 3">
    <name type="scientific">Adineta steineri</name>
    <dbReference type="NCBI Taxonomy" id="433720"/>
    <lineage>
        <taxon>Eukaryota</taxon>
        <taxon>Metazoa</taxon>
        <taxon>Spiralia</taxon>
        <taxon>Gnathifera</taxon>
        <taxon>Rotifera</taxon>
        <taxon>Eurotatoria</taxon>
        <taxon>Bdelloidea</taxon>
        <taxon>Adinetida</taxon>
        <taxon>Adinetidae</taxon>
        <taxon>Adineta</taxon>
    </lineage>
</organism>
<feature type="region of interest" description="Disordered" evidence="1">
    <location>
        <begin position="1"/>
        <end position="30"/>
    </location>
</feature>
<sequence length="30" mass="3197">MAKLTATEIEDGIPSVMTGAQQNDYGDARN</sequence>
<dbReference type="EMBL" id="CAJOBB010000111">
    <property type="protein sequence ID" value="CAF3566837.1"/>
    <property type="molecule type" value="Genomic_DNA"/>
</dbReference>